<feature type="domain" description="Glycosyl transferase family 1" evidence="4">
    <location>
        <begin position="201"/>
        <end position="351"/>
    </location>
</feature>
<dbReference type="InterPro" id="IPR001296">
    <property type="entry name" value="Glyco_trans_1"/>
</dbReference>
<evidence type="ECO:0000259" key="5">
    <source>
        <dbReference type="Pfam" id="PF13439"/>
    </source>
</evidence>
<evidence type="ECO:0000256" key="3">
    <source>
        <dbReference type="ARBA" id="ARBA00022679"/>
    </source>
</evidence>
<protein>
    <recommendedName>
        <fullName evidence="1">D-inositol 3-phosphate glycosyltransferase</fullName>
    </recommendedName>
</protein>
<dbReference type="EMBL" id="OBQK01000006">
    <property type="protein sequence ID" value="SOC56007.1"/>
    <property type="molecule type" value="Genomic_DNA"/>
</dbReference>
<dbReference type="InterPro" id="IPR028098">
    <property type="entry name" value="Glyco_trans_4-like_N"/>
</dbReference>
<dbReference type="GO" id="GO:1901137">
    <property type="term" value="P:carbohydrate derivative biosynthetic process"/>
    <property type="evidence" value="ECO:0007669"/>
    <property type="project" value="UniProtKB-ARBA"/>
</dbReference>
<keyword evidence="2" id="KW-0328">Glycosyltransferase</keyword>
<dbReference type="SUPFAM" id="SSF53756">
    <property type="entry name" value="UDP-Glycosyltransferase/glycogen phosphorylase"/>
    <property type="match status" value="1"/>
</dbReference>
<dbReference type="InterPro" id="IPR050194">
    <property type="entry name" value="Glycosyltransferase_grp1"/>
</dbReference>
<organism evidence="6 7">
    <name type="scientific">Ornithinimicrobium cerasi</name>
    <dbReference type="NCBI Taxonomy" id="2248773"/>
    <lineage>
        <taxon>Bacteria</taxon>
        <taxon>Bacillati</taxon>
        <taxon>Actinomycetota</taxon>
        <taxon>Actinomycetes</taxon>
        <taxon>Micrococcales</taxon>
        <taxon>Ornithinimicrobiaceae</taxon>
        <taxon>Ornithinimicrobium</taxon>
    </lineage>
</organism>
<dbReference type="AlphaFoldDB" id="A0A285VQ35"/>
<dbReference type="Gene3D" id="3.40.50.2000">
    <property type="entry name" value="Glycogen Phosphorylase B"/>
    <property type="match status" value="2"/>
</dbReference>
<dbReference type="GO" id="GO:0016757">
    <property type="term" value="F:glycosyltransferase activity"/>
    <property type="evidence" value="ECO:0007669"/>
    <property type="project" value="UniProtKB-KW"/>
</dbReference>
<dbReference type="Pfam" id="PF00534">
    <property type="entry name" value="Glycos_transf_1"/>
    <property type="match status" value="1"/>
</dbReference>
<gene>
    <name evidence="6" type="ORF">SAMN05421879_106157</name>
</gene>
<dbReference type="RefSeq" id="WP_097188304.1">
    <property type="nucleotide sequence ID" value="NZ_OBQK01000006.1"/>
</dbReference>
<dbReference type="Proteomes" id="UP000219688">
    <property type="component" value="Unassembled WGS sequence"/>
</dbReference>
<evidence type="ECO:0000256" key="2">
    <source>
        <dbReference type="ARBA" id="ARBA00022676"/>
    </source>
</evidence>
<proteinExistence type="predicted"/>
<dbReference type="STRING" id="1122622.GCA_000421185_00169"/>
<dbReference type="PANTHER" id="PTHR45947">
    <property type="entry name" value="SULFOQUINOVOSYL TRANSFERASE SQD2"/>
    <property type="match status" value="1"/>
</dbReference>
<dbReference type="CDD" id="cd03814">
    <property type="entry name" value="GT4-like"/>
    <property type="match status" value="1"/>
</dbReference>
<evidence type="ECO:0000313" key="7">
    <source>
        <dbReference type="Proteomes" id="UP000219688"/>
    </source>
</evidence>
<dbReference type="PANTHER" id="PTHR45947:SF3">
    <property type="entry name" value="SULFOQUINOVOSYL TRANSFERASE SQD2"/>
    <property type="match status" value="1"/>
</dbReference>
<evidence type="ECO:0000256" key="1">
    <source>
        <dbReference type="ARBA" id="ARBA00021292"/>
    </source>
</evidence>
<feature type="domain" description="Glycosyltransferase subfamily 4-like N-terminal" evidence="5">
    <location>
        <begin position="14"/>
        <end position="179"/>
    </location>
</feature>
<sequence>MRIALFTEVFLPKVDGVVTRVTRTLDQLGELGHTALVFAPGDPPASYGPHRVVRVRSVSFRPWYPEIMVGLPTPRIAREMQDFRPDVVHAVNPVWLAAYGVLSARRRNLPLLASFHTDVPSYTTAIGGGLQVLRAPVQGWSTWMHNLAEVNLCTSAQMVDRAREVGIREVDLWPKAVDTVGYHPGARTAAMRARLTDGHPDAPLVLYVGRLSREKDLDQLVEPVRRLSRYGVRLALVGSGPGRSELERLFAGTPTVFTGYLGGADLAAAYASADVFAFPSTTETLGLVALESMASGVPVIGADAGGIPFVVDDGRTGFLVAPGDADALTDRLERLVTDADLRTRMGRAARQDAEEHSWRAATESLVLDYELAIERHRGRRPVPRPLRARRP</sequence>
<accession>A0A285VQ35</accession>
<keyword evidence="7" id="KW-1185">Reference proteome</keyword>
<dbReference type="Pfam" id="PF13439">
    <property type="entry name" value="Glyco_transf_4"/>
    <property type="match status" value="1"/>
</dbReference>
<reference evidence="7" key="1">
    <citation type="submission" date="2017-08" db="EMBL/GenBank/DDBJ databases">
        <authorList>
            <person name="Varghese N."/>
            <person name="Submissions S."/>
        </authorList>
    </citation>
    <scope>NUCLEOTIDE SEQUENCE [LARGE SCALE GENOMIC DNA]</scope>
    <source>
        <strain evidence="7">USBA17B2</strain>
    </source>
</reference>
<keyword evidence="3 6" id="KW-0808">Transferase</keyword>
<evidence type="ECO:0000313" key="6">
    <source>
        <dbReference type="EMBL" id="SOC56007.1"/>
    </source>
</evidence>
<name>A0A285VQ35_9MICO</name>
<evidence type="ECO:0000259" key="4">
    <source>
        <dbReference type="Pfam" id="PF00534"/>
    </source>
</evidence>